<sequence>MSSSLNAFPFSTVLFGKLYFPISFTHCLILIFFTCLLAPLASVTSTRYSLSIFFFFSFSIPFTILYKCYEVGSPISFSLSSYVRSFSSGTFFVAIFWIRSNLLVSFLGLGVHTTAAYSSLGHLMLIIFFFIMN</sequence>
<evidence type="ECO:0000313" key="2">
    <source>
        <dbReference type="EMBL" id="MPC37779.1"/>
    </source>
</evidence>
<evidence type="ECO:0000256" key="1">
    <source>
        <dbReference type="SAM" id="Phobius"/>
    </source>
</evidence>
<feature type="transmembrane region" description="Helical" evidence="1">
    <location>
        <begin position="86"/>
        <end position="107"/>
    </location>
</feature>
<gene>
    <name evidence="2" type="ORF">E2C01_031270</name>
</gene>
<comment type="caution">
    <text evidence="2">The sequence shown here is derived from an EMBL/GenBank/DDBJ whole genome shotgun (WGS) entry which is preliminary data.</text>
</comment>
<keyword evidence="1" id="KW-0812">Transmembrane</keyword>
<name>A0A5B7EXN9_PORTR</name>
<keyword evidence="1" id="KW-1133">Transmembrane helix</keyword>
<feature type="transmembrane region" description="Helical" evidence="1">
    <location>
        <begin position="48"/>
        <end position="66"/>
    </location>
</feature>
<organism evidence="2 3">
    <name type="scientific">Portunus trituberculatus</name>
    <name type="common">Swimming crab</name>
    <name type="synonym">Neptunus trituberculatus</name>
    <dbReference type="NCBI Taxonomy" id="210409"/>
    <lineage>
        <taxon>Eukaryota</taxon>
        <taxon>Metazoa</taxon>
        <taxon>Ecdysozoa</taxon>
        <taxon>Arthropoda</taxon>
        <taxon>Crustacea</taxon>
        <taxon>Multicrustacea</taxon>
        <taxon>Malacostraca</taxon>
        <taxon>Eumalacostraca</taxon>
        <taxon>Eucarida</taxon>
        <taxon>Decapoda</taxon>
        <taxon>Pleocyemata</taxon>
        <taxon>Brachyura</taxon>
        <taxon>Eubrachyura</taxon>
        <taxon>Portunoidea</taxon>
        <taxon>Portunidae</taxon>
        <taxon>Portuninae</taxon>
        <taxon>Portunus</taxon>
    </lineage>
</organism>
<dbReference type="EMBL" id="VSRR010003881">
    <property type="protein sequence ID" value="MPC37779.1"/>
    <property type="molecule type" value="Genomic_DNA"/>
</dbReference>
<dbReference type="AlphaFoldDB" id="A0A5B7EXN9"/>
<reference evidence="2 3" key="1">
    <citation type="submission" date="2019-05" db="EMBL/GenBank/DDBJ databases">
        <title>Another draft genome of Portunus trituberculatus and its Hox gene families provides insights of decapod evolution.</title>
        <authorList>
            <person name="Jeong J.-H."/>
            <person name="Song I."/>
            <person name="Kim S."/>
            <person name="Choi T."/>
            <person name="Kim D."/>
            <person name="Ryu S."/>
            <person name="Kim W."/>
        </authorList>
    </citation>
    <scope>NUCLEOTIDE SEQUENCE [LARGE SCALE GENOMIC DNA]</scope>
    <source>
        <tissue evidence="2">Muscle</tissue>
    </source>
</reference>
<dbReference type="Proteomes" id="UP000324222">
    <property type="component" value="Unassembled WGS sequence"/>
</dbReference>
<feature type="transmembrane region" description="Helical" evidence="1">
    <location>
        <begin position="20"/>
        <end position="41"/>
    </location>
</feature>
<keyword evidence="1" id="KW-0472">Membrane</keyword>
<keyword evidence="3" id="KW-1185">Reference proteome</keyword>
<evidence type="ECO:0000313" key="3">
    <source>
        <dbReference type="Proteomes" id="UP000324222"/>
    </source>
</evidence>
<protein>
    <submittedName>
        <fullName evidence="2">Uncharacterized protein</fullName>
    </submittedName>
</protein>
<accession>A0A5B7EXN9</accession>
<feature type="transmembrane region" description="Helical" evidence="1">
    <location>
        <begin position="114"/>
        <end position="132"/>
    </location>
</feature>
<proteinExistence type="predicted"/>